<name>A0A6J6EVY4_9ZZZZ</name>
<reference evidence="1" key="1">
    <citation type="submission" date="2020-05" db="EMBL/GenBank/DDBJ databases">
        <authorList>
            <person name="Chiriac C."/>
            <person name="Salcher M."/>
            <person name="Ghai R."/>
            <person name="Kavagutti S V."/>
        </authorList>
    </citation>
    <scope>NUCLEOTIDE SEQUENCE</scope>
</reference>
<accession>A0A6J6EVY4</accession>
<organism evidence="1">
    <name type="scientific">freshwater metagenome</name>
    <dbReference type="NCBI Taxonomy" id="449393"/>
    <lineage>
        <taxon>unclassified sequences</taxon>
        <taxon>metagenomes</taxon>
        <taxon>ecological metagenomes</taxon>
    </lineage>
</organism>
<dbReference type="AlphaFoldDB" id="A0A6J6EVY4"/>
<dbReference type="EMBL" id="CAEZTS010000081">
    <property type="protein sequence ID" value="CAB4580722.1"/>
    <property type="molecule type" value="Genomic_DNA"/>
</dbReference>
<gene>
    <name evidence="1" type="ORF">UFOPK1722_01014</name>
</gene>
<proteinExistence type="predicted"/>
<sequence>MGAVTLTVAGVVGVDGRTGVRCEVAARQYATEEVGVRVEPGVDDEDDGLLAAVHRGEITVEGQVRLVDAIDTP</sequence>
<evidence type="ECO:0000313" key="1">
    <source>
        <dbReference type="EMBL" id="CAB4580722.1"/>
    </source>
</evidence>
<protein>
    <submittedName>
        <fullName evidence="1">Unannotated protein</fullName>
    </submittedName>
</protein>